<organism evidence="3 4">
    <name type="scientific">Glutinoglossum americanum</name>
    <dbReference type="NCBI Taxonomy" id="1670608"/>
    <lineage>
        <taxon>Eukaryota</taxon>
        <taxon>Fungi</taxon>
        <taxon>Dikarya</taxon>
        <taxon>Ascomycota</taxon>
        <taxon>Pezizomycotina</taxon>
        <taxon>Geoglossomycetes</taxon>
        <taxon>Geoglossales</taxon>
        <taxon>Geoglossaceae</taxon>
        <taxon>Glutinoglossum</taxon>
    </lineage>
</organism>
<sequence length="322" mass="35703">MEPISLVKPLATRPLSQWASGGFGGLKARSFRVGLRDNFTISTWLLVGATLQSALLLLLPARFALVPPFMLLMYRFLDTVLMAAGWKKNIYLEGVIPGKFSAQIPDAQGRFSKGPSSEGICVFLIGARSNHPLGMFAPGFKEIGDYFREMIENLERDPEEFGWGNQTANPLPTPGENTVLGASSWINLSDRTSSNELMTVCYFRNVTYLHAFAHGPAHRAAWNWWNKHVAGLSHIAIMHELYQTPPHAWENIYINYRPTGLAATTHRAVLPPAKKGEPGVPVWLSPIVDARKGRFRSSAGRMAMDTGDGNEKYGDDPYAEEE</sequence>
<keyword evidence="4" id="KW-1185">Reference proteome</keyword>
<feature type="region of interest" description="Disordered" evidence="1">
    <location>
        <begin position="298"/>
        <end position="322"/>
    </location>
</feature>
<keyword evidence="2" id="KW-1133">Transmembrane helix</keyword>
<dbReference type="OrthoDB" id="3202396at2759"/>
<evidence type="ECO:0000313" key="4">
    <source>
        <dbReference type="Proteomes" id="UP000698800"/>
    </source>
</evidence>
<evidence type="ECO:0000256" key="1">
    <source>
        <dbReference type="SAM" id="MobiDB-lite"/>
    </source>
</evidence>
<dbReference type="EMBL" id="JAGHQL010000012">
    <property type="protein sequence ID" value="KAH0544909.1"/>
    <property type="molecule type" value="Genomic_DNA"/>
</dbReference>
<keyword evidence="2" id="KW-0472">Membrane</keyword>
<dbReference type="AlphaFoldDB" id="A0A9P8I7T5"/>
<name>A0A9P8I7T5_9PEZI</name>
<feature type="transmembrane region" description="Helical" evidence="2">
    <location>
        <begin position="41"/>
        <end position="65"/>
    </location>
</feature>
<dbReference type="Proteomes" id="UP000698800">
    <property type="component" value="Unassembled WGS sequence"/>
</dbReference>
<proteinExistence type="predicted"/>
<evidence type="ECO:0000313" key="3">
    <source>
        <dbReference type="EMBL" id="KAH0544909.1"/>
    </source>
</evidence>
<comment type="caution">
    <text evidence="3">The sequence shown here is derived from an EMBL/GenBank/DDBJ whole genome shotgun (WGS) entry which is preliminary data.</text>
</comment>
<dbReference type="InterPro" id="IPR025444">
    <property type="entry name" value="Monooxy_af470"/>
</dbReference>
<keyword evidence="2" id="KW-0812">Transmembrane</keyword>
<evidence type="ECO:0000256" key="2">
    <source>
        <dbReference type="SAM" id="Phobius"/>
    </source>
</evidence>
<gene>
    <name evidence="3" type="ORF">FGG08_000989</name>
</gene>
<protein>
    <submittedName>
        <fullName evidence="3">Uncharacterized protein</fullName>
    </submittedName>
</protein>
<reference evidence="3" key="1">
    <citation type="submission" date="2021-03" db="EMBL/GenBank/DDBJ databases">
        <title>Comparative genomics and phylogenomic investigation of the class Geoglossomycetes provide insights into ecological specialization and systematics.</title>
        <authorList>
            <person name="Melie T."/>
            <person name="Pirro S."/>
            <person name="Miller A.N."/>
            <person name="Quandt A."/>
        </authorList>
    </citation>
    <scope>NUCLEOTIDE SEQUENCE</scope>
    <source>
        <strain evidence="3">GBOQ0MN5Z8</strain>
    </source>
</reference>
<accession>A0A9P8I7T5</accession>
<dbReference type="Pfam" id="PF13826">
    <property type="entry name" value="Monooxy_af470-like"/>
    <property type="match status" value="1"/>
</dbReference>